<evidence type="ECO:0000256" key="1">
    <source>
        <dbReference type="SAM" id="Phobius"/>
    </source>
</evidence>
<name>A0A956SDV1_UNCEI</name>
<feature type="transmembrane region" description="Helical" evidence="1">
    <location>
        <begin position="370"/>
        <end position="390"/>
    </location>
</feature>
<accession>A0A956SDV1</accession>
<evidence type="ECO:0008006" key="4">
    <source>
        <dbReference type="Google" id="ProtNLM"/>
    </source>
</evidence>
<evidence type="ECO:0000313" key="2">
    <source>
        <dbReference type="EMBL" id="MCA9757042.1"/>
    </source>
</evidence>
<feature type="transmembrane region" description="Helical" evidence="1">
    <location>
        <begin position="194"/>
        <end position="219"/>
    </location>
</feature>
<feature type="transmembrane region" description="Helical" evidence="1">
    <location>
        <begin position="225"/>
        <end position="244"/>
    </location>
</feature>
<feature type="transmembrane region" description="Helical" evidence="1">
    <location>
        <begin position="402"/>
        <end position="420"/>
    </location>
</feature>
<sequence length="430" mass="47002">MTTLLSGAVGLVVGTVWLARLGALGVQRGEFLAAYALVCVAYLVALRAVGRLGRLTTRRVLVLVGLVAIVCRLSALALPESDDVYRYLWEGRLQHHGGNPYVVSPIEARTAFPEIAEHDPYLPRVNHPDLTTIYPPLAELVFRAATAVSYRVTAWKLWMLGMELLLVLLLAARLRASGRPSEDLLAYAWHPLPILAFAGEGHMDVLMLLALWVAIHGVLSGRSAFAGAGFASAIGSKLIPVIYLPAFGRRLGPRGWGVALAVALLPTLVYLDAGWGLVRIAFRFGREMAHNSGSYLLLSRLVGEERAPLLALVLFTVFWFASRTWFRREEGSERMVQGMLHLTGAFLLLAPTLHPWYLTWLVPFFVVRRPLGWVALSLTGGLAYLAYGYLAETGVFHLPAGWVALEFGLPAAAVLVAVLARRVQGTVRLS</sequence>
<feature type="transmembrane region" description="Helical" evidence="1">
    <location>
        <begin position="256"/>
        <end position="278"/>
    </location>
</feature>
<comment type="caution">
    <text evidence="2">The sequence shown here is derived from an EMBL/GenBank/DDBJ whole genome shotgun (WGS) entry which is preliminary data.</text>
</comment>
<reference evidence="2" key="2">
    <citation type="journal article" date="2021" name="Microbiome">
        <title>Successional dynamics and alternative stable states in a saline activated sludge microbial community over 9 years.</title>
        <authorList>
            <person name="Wang Y."/>
            <person name="Ye J."/>
            <person name="Ju F."/>
            <person name="Liu L."/>
            <person name="Boyd J.A."/>
            <person name="Deng Y."/>
            <person name="Parks D.H."/>
            <person name="Jiang X."/>
            <person name="Yin X."/>
            <person name="Woodcroft B.J."/>
            <person name="Tyson G.W."/>
            <person name="Hugenholtz P."/>
            <person name="Polz M.F."/>
            <person name="Zhang T."/>
        </authorList>
    </citation>
    <scope>NUCLEOTIDE SEQUENCE</scope>
    <source>
        <strain evidence="2">HKST-UBA02</strain>
    </source>
</reference>
<keyword evidence="1" id="KW-0812">Transmembrane</keyword>
<dbReference type="Proteomes" id="UP000739538">
    <property type="component" value="Unassembled WGS sequence"/>
</dbReference>
<keyword evidence="1" id="KW-1133">Transmembrane helix</keyword>
<evidence type="ECO:0000313" key="3">
    <source>
        <dbReference type="Proteomes" id="UP000739538"/>
    </source>
</evidence>
<feature type="transmembrane region" description="Helical" evidence="1">
    <location>
        <begin position="338"/>
        <end position="358"/>
    </location>
</feature>
<feature type="transmembrane region" description="Helical" evidence="1">
    <location>
        <begin position="31"/>
        <end position="48"/>
    </location>
</feature>
<dbReference type="Pfam" id="PF26314">
    <property type="entry name" value="MptA_B_family"/>
    <property type="match status" value="1"/>
</dbReference>
<feature type="transmembrane region" description="Helical" evidence="1">
    <location>
        <begin position="157"/>
        <end position="174"/>
    </location>
</feature>
<dbReference type="EMBL" id="JAGQHS010000078">
    <property type="protein sequence ID" value="MCA9757042.1"/>
    <property type="molecule type" value="Genomic_DNA"/>
</dbReference>
<protein>
    <recommendedName>
        <fullName evidence="4">DUF2029 domain-containing protein</fullName>
    </recommendedName>
</protein>
<proteinExistence type="predicted"/>
<feature type="transmembrane region" description="Helical" evidence="1">
    <location>
        <begin position="307"/>
        <end position="326"/>
    </location>
</feature>
<keyword evidence="1" id="KW-0472">Membrane</keyword>
<reference evidence="2" key="1">
    <citation type="submission" date="2020-04" db="EMBL/GenBank/DDBJ databases">
        <authorList>
            <person name="Zhang T."/>
        </authorList>
    </citation>
    <scope>NUCLEOTIDE SEQUENCE</scope>
    <source>
        <strain evidence="2">HKST-UBA02</strain>
    </source>
</reference>
<organism evidence="2 3">
    <name type="scientific">Eiseniibacteriota bacterium</name>
    <dbReference type="NCBI Taxonomy" id="2212470"/>
    <lineage>
        <taxon>Bacteria</taxon>
        <taxon>Candidatus Eiseniibacteriota</taxon>
    </lineage>
</organism>
<gene>
    <name evidence="2" type="ORF">KDA27_14655</name>
</gene>
<dbReference type="AlphaFoldDB" id="A0A956SDV1"/>